<feature type="transmembrane region" description="Helical" evidence="9">
    <location>
        <begin position="320"/>
        <end position="345"/>
    </location>
</feature>
<keyword evidence="5 9" id="KW-0812">Transmembrane</keyword>
<gene>
    <name evidence="10" type="ORF">B0J12DRAFT_650945</name>
</gene>
<dbReference type="InterPro" id="IPR007272">
    <property type="entry name" value="Sulf_transp_TsuA/YedE"/>
</dbReference>
<evidence type="ECO:0000256" key="2">
    <source>
        <dbReference type="ARBA" id="ARBA00022448"/>
    </source>
</evidence>
<evidence type="ECO:0000256" key="3">
    <source>
        <dbReference type="ARBA" id="ARBA00022475"/>
    </source>
</evidence>
<feature type="transmembrane region" description="Helical" evidence="9">
    <location>
        <begin position="202"/>
        <end position="222"/>
    </location>
</feature>
<keyword evidence="2" id="KW-0813">Transport</keyword>
<evidence type="ECO:0000313" key="10">
    <source>
        <dbReference type="EMBL" id="KAH7058627.1"/>
    </source>
</evidence>
<protein>
    <submittedName>
        <fullName evidence="10">YeeE/YedE family protein</fullName>
    </submittedName>
</protein>
<dbReference type="Pfam" id="PF04143">
    <property type="entry name" value="Sulf_transp"/>
    <property type="match status" value="1"/>
</dbReference>
<comment type="subcellular location">
    <subcellularLocation>
        <location evidence="1">Cell inner membrane</location>
        <topology evidence="1">Multi-pass membrane protein</topology>
    </subcellularLocation>
</comment>
<evidence type="ECO:0000256" key="8">
    <source>
        <dbReference type="SAM" id="MobiDB-lite"/>
    </source>
</evidence>
<feature type="transmembrane region" description="Helical" evidence="9">
    <location>
        <begin position="107"/>
        <end position="129"/>
    </location>
</feature>
<reference evidence="10 11" key="1">
    <citation type="journal article" date="2021" name="Nat. Commun.">
        <title>Genetic determinants of endophytism in the Arabidopsis root mycobiome.</title>
        <authorList>
            <person name="Mesny F."/>
            <person name="Miyauchi S."/>
            <person name="Thiergart T."/>
            <person name="Pickel B."/>
            <person name="Atanasova L."/>
            <person name="Karlsson M."/>
            <person name="Huettel B."/>
            <person name="Barry K.W."/>
            <person name="Haridas S."/>
            <person name="Chen C."/>
            <person name="Bauer D."/>
            <person name="Andreopoulos W."/>
            <person name="Pangilinan J."/>
            <person name="LaButti K."/>
            <person name="Riley R."/>
            <person name="Lipzen A."/>
            <person name="Clum A."/>
            <person name="Drula E."/>
            <person name="Henrissat B."/>
            <person name="Kohler A."/>
            <person name="Grigoriev I.V."/>
            <person name="Martin F.M."/>
            <person name="Hacquard S."/>
        </authorList>
    </citation>
    <scope>NUCLEOTIDE SEQUENCE [LARGE SCALE GENOMIC DNA]</scope>
    <source>
        <strain evidence="10 11">MPI-SDFR-AT-0080</strain>
    </source>
</reference>
<dbReference type="PANTHER" id="PTHR30574">
    <property type="entry name" value="INNER MEMBRANE PROTEIN YEDE"/>
    <property type="match status" value="1"/>
</dbReference>
<comment type="caution">
    <text evidence="10">The sequence shown here is derived from an EMBL/GenBank/DDBJ whole genome shotgun (WGS) entry which is preliminary data.</text>
</comment>
<keyword evidence="4" id="KW-0997">Cell inner membrane</keyword>
<sequence length="346" mass="34438">MASAAGEFTAGALFGSALSAAGIYSPPLIKAQMQLVDFTMLKIFVTASASGALAVHLADRLHFAPIKPRVPRHLGLFAYDGNLIGGALLGAGMALTGACPGTSLVQMAAGIRSGLYVVLGGMVGALAYLKVSPSLQRRQASAPAETTSLPNSPNSKPEKEATLQATFGVNTNVLLLAWEVVCVLFIQLANALGGEGGSGPGLAGPVVGGILIGAAQAATVLLTRHTIGMSTAYENISQAILGAVGLGKRVSVLTPSTIFAAGVLASSAVVTRMASESALHSVRAGTADASSISSLLGGLVMVFGARLAGGCTSGHGISGLVTFSWASFASVAAMFGSGILTASILG</sequence>
<evidence type="ECO:0000313" key="11">
    <source>
        <dbReference type="Proteomes" id="UP000774617"/>
    </source>
</evidence>
<evidence type="ECO:0000256" key="1">
    <source>
        <dbReference type="ARBA" id="ARBA00004429"/>
    </source>
</evidence>
<dbReference type="EMBL" id="JAGTJR010000006">
    <property type="protein sequence ID" value="KAH7058627.1"/>
    <property type="molecule type" value="Genomic_DNA"/>
</dbReference>
<dbReference type="PANTHER" id="PTHR30574:SF1">
    <property type="entry name" value="SULPHUR TRANSPORT DOMAIN-CONTAINING PROTEIN"/>
    <property type="match status" value="1"/>
</dbReference>
<accession>A0ABQ8GJM7</accession>
<feature type="transmembrane region" description="Helical" evidence="9">
    <location>
        <begin position="250"/>
        <end position="269"/>
    </location>
</feature>
<dbReference type="Proteomes" id="UP000774617">
    <property type="component" value="Unassembled WGS sequence"/>
</dbReference>
<keyword evidence="11" id="KW-1185">Reference proteome</keyword>
<evidence type="ECO:0000256" key="9">
    <source>
        <dbReference type="SAM" id="Phobius"/>
    </source>
</evidence>
<organism evidence="10 11">
    <name type="scientific">Macrophomina phaseolina</name>
    <dbReference type="NCBI Taxonomy" id="35725"/>
    <lineage>
        <taxon>Eukaryota</taxon>
        <taxon>Fungi</taxon>
        <taxon>Dikarya</taxon>
        <taxon>Ascomycota</taxon>
        <taxon>Pezizomycotina</taxon>
        <taxon>Dothideomycetes</taxon>
        <taxon>Dothideomycetes incertae sedis</taxon>
        <taxon>Botryosphaeriales</taxon>
        <taxon>Botryosphaeriaceae</taxon>
        <taxon>Macrophomina</taxon>
    </lineage>
</organism>
<feature type="compositionally biased region" description="Polar residues" evidence="8">
    <location>
        <begin position="140"/>
        <end position="155"/>
    </location>
</feature>
<feature type="transmembrane region" description="Helical" evidence="9">
    <location>
        <begin position="35"/>
        <end position="55"/>
    </location>
</feature>
<evidence type="ECO:0000256" key="6">
    <source>
        <dbReference type="ARBA" id="ARBA00022989"/>
    </source>
</evidence>
<feature type="region of interest" description="Disordered" evidence="8">
    <location>
        <begin position="140"/>
        <end position="160"/>
    </location>
</feature>
<feature type="transmembrane region" description="Helical" evidence="9">
    <location>
        <begin position="173"/>
        <end position="190"/>
    </location>
</feature>
<evidence type="ECO:0000256" key="7">
    <source>
        <dbReference type="ARBA" id="ARBA00023136"/>
    </source>
</evidence>
<feature type="transmembrane region" description="Helical" evidence="9">
    <location>
        <begin position="289"/>
        <end position="308"/>
    </location>
</feature>
<evidence type="ECO:0000256" key="5">
    <source>
        <dbReference type="ARBA" id="ARBA00022692"/>
    </source>
</evidence>
<keyword evidence="6 9" id="KW-1133">Transmembrane helix</keyword>
<proteinExistence type="predicted"/>
<keyword evidence="7 9" id="KW-0472">Membrane</keyword>
<evidence type="ECO:0000256" key="4">
    <source>
        <dbReference type="ARBA" id="ARBA00022519"/>
    </source>
</evidence>
<feature type="transmembrane region" description="Helical" evidence="9">
    <location>
        <begin position="76"/>
        <end position="95"/>
    </location>
</feature>
<name>A0ABQ8GJM7_9PEZI</name>
<keyword evidence="3" id="KW-1003">Cell membrane</keyword>